<feature type="domain" description="HTH lacI-type" evidence="4">
    <location>
        <begin position="4"/>
        <end position="59"/>
    </location>
</feature>
<dbReference type="Gene3D" id="1.10.260.40">
    <property type="entry name" value="lambda repressor-like DNA-binding domains"/>
    <property type="match status" value="1"/>
</dbReference>
<gene>
    <name evidence="6" type="ORF">GC247_08025</name>
</gene>
<name>A0A0F4HCI9_LIMFE</name>
<dbReference type="RefSeq" id="WP_004563114.1">
    <property type="nucleotide sequence ID" value="NZ_CP025592.1"/>
</dbReference>
<dbReference type="AlphaFoldDB" id="A0A0F4HCI9"/>
<protein>
    <submittedName>
        <fullName evidence="6">LacI family DNA-binding transcriptional regulator</fullName>
    </submittedName>
</protein>
<evidence type="ECO:0000256" key="3">
    <source>
        <dbReference type="ARBA" id="ARBA00023163"/>
    </source>
</evidence>
<dbReference type="SUPFAM" id="SSF47413">
    <property type="entry name" value="lambda repressor-like DNA-binding domains"/>
    <property type="match status" value="1"/>
</dbReference>
<dbReference type="SUPFAM" id="SSF53822">
    <property type="entry name" value="Periplasmic binding protein-like I"/>
    <property type="match status" value="1"/>
</dbReference>
<dbReference type="Gene3D" id="3.40.50.2300">
    <property type="match status" value="2"/>
</dbReference>
<reference evidence="6 7" key="1">
    <citation type="submission" date="2019-10" db="EMBL/GenBank/DDBJ databases">
        <title>Genome Sequencing and assembly of Lactobacillus fermentum I2, a lactic acid bacteria.</title>
        <authorList>
            <person name="Lopes L.S."/>
            <person name="Persinoti G.F."/>
            <person name="Riano-Pachon D.M."/>
            <person name="Labate C.A."/>
        </authorList>
    </citation>
    <scope>NUCLEOTIDE SEQUENCE [LARGE SCALE GENOMIC DNA]</scope>
    <source>
        <strain evidence="6 7">I2</strain>
    </source>
</reference>
<dbReference type="PANTHER" id="PTHR30146:SF154">
    <property type="entry name" value="TRANSCRIPTION REGULATOR, MEMBER OF GALR FAMILY"/>
    <property type="match status" value="1"/>
</dbReference>
<evidence type="ECO:0000313" key="6">
    <source>
        <dbReference type="EMBL" id="MPQ35809.1"/>
    </source>
</evidence>
<dbReference type="PROSITE" id="PS50932">
    <property type="entry name" value="HTH_LACI_2"/>
    <property type="match status" value="1"/>
</dbReference>
<organism evidence="6 7">
    <name type="scientific">Limosilactobacillus fermentum</name>
    <name type="common">Lactobacillus fermentum</name>
    <dbReference type="NCBI Taxonomy" id="1613"/>
    <lineage>
        <taxon>Bacteria</taxon>
        <taxon>Bacillati</taxon>
        <taxon>Bacillota</taxon>
        <taxon>Bacilli</taxon>
        <taxon>Lactobacillales</taxon>
        <taxon>Lactobacillaceae</taxon>
        <taxon>Limosilactobacillus</taxon>
    </lineage>
</organism>
<dbReference type="PRINTS" id="PR00036">
    <property type="entry name" value="HTHLACI"/>
</dbReference>
<evidence type="ECO:0000256" key="2">
    <source>
        <dbReference type="ARBA" id="ARBA00023125"/>
    </source>
</evidence>
<dbReference type="SMART" id="SM00354">
    <property type="entry name" value="HTH_LACI"/>
    <property type="match status" value="1"/>
</dbReference>
<dbReference type="InterPro" id="IPR010982">
    <property type="entry name" value="Lambda_DNA-bd_dom_sf"/>
</dbReference>
<dbReference type="Proteomes" id="UP000466799">
    <property type="component" value="Unassembled WGS sequence"/>
</dbReference>
<sequence length="334" mass="36825">MRRLTITDVAREAGVSTTTVSRYLNGHFEKMGEETKERVAKTIKRLNYAPSASAQKLRQNESHLVGVLVGEISNPFSSLLSKGIYDVLQGAGYDILLMNADNSTATEARALQRFVAQQVDGVIAQPSAIHFSQFQTLTDANIPLVLVDREVPDQPATVGRVTSANQDACYYLGPTLVERGYQNIITVSAHFAEASGQIPRIAGFQKASRTFGFNYSNIETKGHDKAWLRATLSHQLARLTGRTVIISLMGPVLFDLLAVFKELGLKFPKDVGLVSFDDWEWSRYVSDDGIFLLRQDMELMGNMAATALLKQLQTKTLTSPTTLLPVTTIDRPSL</sequence>
<evidence type="ECO:0000256" key="1">
    <source>
        <dbReference type="ARBA" id="ARBA00023015"/>
    </source>
</evidence>
<evidence type="ECO:0000259" key="4">
    <source>
        <dbReference type="PROSITE" id="PS50932"/>
    </source>
</evidence>
<feature type="domain" description="HTH cro/C1-type" evidence="5">
    <location>
        <begin position="2"/>
        <end position="26"/>
    </location>
</feature>
<dbReference type="PANTHER" id="PTHR30146">
    <property type="entry name" value="LACI-RELATED TRANSCRIPTIONAL REPRESSOR"/>
    <property type="match status" value="1"/>
</dbReference>
<dbReference type="InterPro" id="IPR001761">
    <property type="entry name" value="Peripla_BP/Lac1_sug-bd_dom"/>
</dbReference>
<accession>A0A0F4HCI9</accession>
<keyword evidence="1" id="KW-0805">Transcription regulation</keyword>
<dbReference type="InterPro" id="IPR001387">
    <property type="entry name" value="Cro/C1-type_HTH"/>
</dbReference>
<evidence type="ECO:0000259" key="5">
    <source>
        <dbReference type="PROSITE" id="PS50943"/>
    </source>
</evidence>
<dbReference type="GO" id="GO:0000976">
    <property type="term" value="F:transcription cis-regulatory region binding"/>
    <property type="evidence" value="ECO:0007669"/>
    <property type="project" value="TreeGrafter"/>
</dbReference>
<dbReference type="GeneID" id="83714498"/>
<dbReference type="GO" id="GO:0003700">
    <property type="term" value="F:DNA-binding transcription factor activity"/>
    <property type="evidence" value="ECO:0007669"/>
    <property type="project" value="TreeGrafter"/>
</dbReference>
<dbReference type="Pfam" id="PF00356">
    <property type="entry name" value="LacI"/>
    <property type="match status" value="1"/>
</dbReference>
<dbReference type="PROSITE" id="PS50943">
    <property type="entry name" value="HTH_CROC1"/>
    <property type="match status" value="1"/>
</dbReference>
<dbReference type="EMBL" id="WHJL01000107">
    <property type="protein sequence ID" value="MPQ35809.1"/>
    <property type="molecule type" value="Genomic_DNA"/>
</dbReference>
<dbReference type="InterPro" id="IPR000843">
    <property type="entry name" value="HTH_LacI"/>
</dbReference>
<comment type="caution">
    <text evidence="6">The sequence shown here is derived from an EMBL/GenBank/DDBJ whole genome shotgun (WGS) entry which is preliminary data.</text>
</comment>
<keyword evidence="3" id="KW-0804">Transcription</keyword>
<dbReference type="PROSITE" id="PS00356">
    <property type="entry name" value="HTH_LACI_1"/>
    <property type="match status" value="1"/>
</dbReference>
<dbReference type="InterPro" id="IPR028082">
    <property type="entry name" value="Peripla_BP_I"/>
</dbReference>
<evidence type="ECO:0000313" key="7">
    <source>
        <dbReference type="Proteomes" id="UP000466799"/>
    </source>
</evidence>
<proteinExistence type="predicted"/>
<dbReference type="CDD" id="cd01392">
    <property type="entry name" value="HTH_LacI"/>
    <property type="match status" value="1"/>
</dbReference>
<keyword evidence="2 6" id="KW-0238">DNA-binding</keyword>
<dbReference type="Pfam" id="PF00532">
    <property type="entry name" value="Peripla_BP_1"/>
    <property type="match status" value="1"/>
</dbReference>